<dbReference type="SUPFAM" id="SSF55729">
    <property type="entry name" value="Acyl-CoA N-acyltransferases (Nat)"/>
    <property type="match status" value="1"/>
</dbReference>
<proteinExistence type="predicted"/>
<feature type="domain" description="N-acetyltransferase" evidence="1">
    <location>
        <begin position="11"/>
        <end position="181"/>
    </location>
</feature>
<comment type="caution">
    <text evidence="2">The sequence shown here is derived from an EMBL/GenBank/DDBJ whole genome shotgun (WGS) entry which is preliminary data.</text>
</comment>
<dbReference type="EMBL" id="JBFALK010000011">
    <property type="protein sequence ID" value="MEV0971020.1"/>
    <property type="molecule type" value="Genomic_DNA"/>
</dbReference>
<dbReference type="EC" id="2.3.1.-" evidence="2"/>
<dbReference type="Proteomes" id="UP001551675">
    <property type="component" value="Unassembled WGS sequence"/>
</dbReference>
<keyword evidence="2" id="KW-0012">Acyltransferase</keyword>
<dbReference type="Pfam" id="PF00583">
    <property type="entry name" value="Acetyltransf_1"/>
    <property type="match status" value="1"/>
</dbReference>
<sequence>MPLTFTHLDREAARDAVETVADIYRWSYVERIAAGDPFYTVERFMQRFDLYTMRDGFELVIAEGDGTPVGQTFGWPLPAGTAWWNGLRTEVPPGFIDEDGHRTFALSEIMVAEPYQGQGIAHALHDELLQGRPEERATLLVRPDNVAASTAYRRWGWRKAAELQPGMADAPVYDALIKSLR</sequence>
<gene>
    <name evidence="2" type="ORF">AB0I59_20515</name>
</gene>
<dbReference type="PROSITE" id="PS51186">
    <property type="entry name" value="GNAT"/>
    <property type="match status" value="1"/>
</dbReference>
<dbReference type="CDD" id="cd04301">
    <property type="entry name" value="NAT_SF"/>
    <property type="match status" value="1"/>
</dbReference>
<dbReference type="InterPro" id="IPR000182">
    <property type="entry name" value="GNAT_dom"/>
</dbReference>
<dbReference type="Gene3D" id="3.40.630.30">
    <property type="match status" value="1"/>
</dbReference>
<evidence type="ECO:0000313" key="3">
    <source>
        <dbReference type="Proteomes" id="UP001551675"/>
    </source>
</evidence>
<protein>
    <submittedName>
        <fullName evidence="2">GNAT family N-acetyltransferase</fullName>
        <ecNumber evidence="2">2.3.1.-</ecNumber>
    </submittedName>
</protein>
<name>A0ABV3GH99_MICGL</name>
<dbReference type="GO" id="GO:0016746">
    <property type="term" value="F:acyltransferase activity"/>
    <property type="evidence" value="ECO:0007669"/>
    <property type="project" value="UniProtKB-KW"/>
</dbReference>
<dbReference type="InterPro" id="IPR016181">
    <property type="entry name" value="Acyl_CoA_acyltransferase"/>
</dbReference>
<keyword evidence="2" id="KW-0808">Transferase</keyword>
<accession>A0ABV3GH99</accession>
<evidence type="ECO:0000313" key="2">
    <source>
        <dbReference type="EMBL" id="MEV0971020.1"/>
    </source>
</evidence>
<dbReference type="RefSeq" id="WP_358134926.1">
    <property type="nucleotide sequence ID" value="NZ_JBFALK010000011.1"/>
</dbReference>
<keyword evidence="3" id="KW-1185">Reference proteome</keyword>
<organism evidence="2 3">
    <name type="scientific">Microtetraspora glauca</name>
    <dbReference type="NCBI Taxonomy" id="1996"/>
    <lineage>
        <taxon>Bacteria</taxon>
        <taxon>Bacillati</taxon>
        <taxon>Actinomycetota</taxon>
        <taxon>Actinomycetes</taxon>
        <taxon>Streptosporangiales</taxon>
        <taxon>Streptosporangiaceae</taxon>
        <taxon>Microtetraspora</taxon>
    </lineage>
</organism>
<reference evidence="2 3" key="1">
    <citation type="submission" date="2024-06" db="EMBL/GenBank/DDBJ databases">
        <title>The Natural Products Discovery Center: Release of the First 8490 Sequenced Strains for Exploring Actinobacteria Biosynthetic Diversity.</title>
        <authorList>
            <person name="Kalkreuter E."/>
            <person name="Kautsar S.A."/>
            <person name="Yang D."/>
            <person name="Bader C.D."/>
            <person name="Teijaro C.N."/>
            <person name="Fluegel L."/>
            <person name="Davis C.M."/>
            <person name="Simpson J.R."/>
            <person name="Lauterbach L."/>
            <person name="Steele A.D."/>
            <person name="Gui C."/>
            <person name="Meng S."/>
            <person name="Li G."/>
            <person name="Viehrig K."/>
            <person name="Ye F."/>
            <person name="Su P."/>
            <person name="Kiefer A.F."/>
            <person name="Nichols A."/>
            <person name="Cepeda A.J."/>
            <person name="Yan W."/>
            <person name="Fan B."/>
            <person name="Jiang Y."/>
            <person name="Adhikari A."/>
            <person name="Zheng C.-J."/>
            <person name="Schuster L."/>
            <person name="Cowan T.M."/>
            <person name="Smanski M.J."/>
            <person name="Chevrette M.G."/>
            <person name="De Carvalho L.P.S."/>
            <person name="Shen B."/>
        </authorList>
    </citation>
    <scope>NUCLEOTIDE SEQUENCE [LARGE SCALE GENOMIC DNA]</scope>
    <source>
        <strain evidence="2 3">NPDC050100</strain>
    </source>
</reference>
<evidence type="ECO:0000259" key="1">
    <source>
        <dbReference type="PROSITE" id="PS51186"/>
    </source>
</evidence>